<dbReference type="RefSeq" id="XP_041426635.1">
    <property type="nucleotide sequence ID" value="XM_041570701.1"/>
</dbReference>
<evidence type="ECO:0000313" key="2">
    <source>
        <dbReference type="Proteomes" id="UP000186698"/>
    </source>
</evidence>
<dbReference type="KEGG" id="xla:108697149"/>
<proteinExistence type="predicted"/>
<feature type="domain" description="Alpha-macroglobulin-like TED" evidence="1">
    <location>
        <begin position="1"/>
        <end position="44"/>
    </location>
</feature>
<evidence type="ECO:0000313" key="3">
    <source>
        <dbReference type="RefSeq" id="XP_041426635.1"/>
    </source>
</evidence>
<dbReference type="OrthoDB" id="9998011at2759"/>
<organism evidence="2 3">
    <name type="scientific">Xenopus laevis</name>
    <name type="common">African clawed frog</name>
    <dbReference type="NCBI Taxonomy" id="8355"/>
    <lineage>
        <taxon>Eukaryota</taxon>
        <taxon>Metazoa</taxon>
        <taxon>Chordata</taxon>
        <taxon>Craniata</taxon>
        <taxon>Vertebrata</taxon>
        <taxon>Euteleostomi</taxon>
        <taxon>Amphibia</taxon>
        <taxon>Batrachia</taxon>
        <taxon>Anura</taxon>
        <taxon>Pipoidea</taxon>
        <taxon>Pipidae</taxon>
        <taxon>Xenopodinae</taxon>
        <taxon>Xenopus</taxon>
        <taxon>Xenopus</taxon>
    </lineage>
</organism>
<dbReference type="Gene3D" id="1.50.10.20">
    <property type="match status" value="1"/>
</dbReference>
<name>A0A8J1LDA6_XENLA</name>
<sequence>MTSYVLLALLSKPDVSAEDLTLTTQIVSWIIKQQNHSGSFSATQLSKDIQKFWFLVEQEIQISQPLLPSMITMRQMIWPSPNTMPPVV</sequence>
<dbReference type="AlphaFoldDB" id="A0A8J1LDA6"/>
<accession>A0A8J1LDA6</accession>
<keyword evidence="2" id="KW-1185">Reference proteome</keyword>
<protein>
    <submittedName>
        <fullName evidence="3">Ovostatin-like</fullName>
    </submittedName>
</protein>
<dbReference type="Pfam" id="PF07678">
    <property type="entry name" value="TED_complement"/>
    <property type="match status" value="1"/>
</dbReference>
<dbReference type="GeneID" id="108697149"/>
<evidence type="ECO:0000259" key="1">
    <source>
        <dbReference type="Pfam" id="PF07678"/>
    </source>
</evidence>
<gene>
    <name evidence="3" type="primary">LOC108697149</name>
</gene>
<dbReference type="InterPro" id="IPR011626">
    <property type="entry name" value="Alpha-macroglobulin_TED"/>
</dbReference>
<reference evidence="3" key="1">
    <citation type="submission" date="2025-08" db="UniProtKB">
        <authorList>
            <consortium name="RefSeq"/>
        </authorList>
    </citation>
    <scope>IDENTIFICATION</scope>
    <source>
        <strain evidence="3">J_2021</strain>
        <tissue evidence="3">Erythrocytes</tissue>
    </source>
</reference>
<dbReference type="GO" id="GO:0005615">
    <property type="term" value="C:extracellular space"/>
    <property type="evidence" value="ECO:0007669"/>
    <property type="project" value="InterPro"/>
</dbReference>
<dbReference type="InterPro" id="IPR008930">
    <property type="entry name" value="Terpenoid_cyclase/PrenylTrfase"/>
</dbReference>
<dbReference type="Proteomes" id="UP000186698">
    <property type="component" value="Chromosome 7S"/>
</dbReference>
<dbReference type="SUPFAM" id="SSF48239">
    <property type="entry name" value="Terpenoid cyclases/Protein prenyltransferases"/>
    <property type="match status" value="1"/>
</dbReference>